<dbReference type="EMBL" id="JBHSDS010000016">
    <property type="protein sequence ID" value="MFC4360278.1"/>
    <property type="molecule type" value="Genomic_DNA"/>
</dbReference>
<dbReference type="AlphaFoldDB" id="A0ABD5PHU8"/>
<dbReference type="Proteomes" id="UP001595921">
    <property type="component" value="Unassembled WGS sequence"/>
</dbReference>
<comment type="caution">
    <text evidence="1">The sequence shown here is derived from an EMBL/GenBank/DDBJ whole genome shotgun (WGS) entry which is preliminary data.</text>
</comment>
<reference evidence="1 2" key="1">
    <citation type="journal article" date="2019" name="Int. J. Syst. Evol. Microbiol.">
        <title>The Global Catalogue of Microorganisms (GCM) 10K type strain sequencing project: providing services to taxonomists for standard genome sequencing and annotation.</title>
        <authorList>
            <consortium name="The Broad Institute Genomics Platform"/>
            <consortium name="The Broad Institute Genome Sequencing Center for Infectious Disease"/>
            <person name="Wu L."/>
            <person name="Ma J."/>
        </authorList>
    </citation>
    <scope>NUCLEOTIDE SEQUENCE [LARGE SCALE GENOMIC DNA]</scope>
    <source>
        <strain evidence="1 2">CGMCC 1.12553</strain>
    </source>
</reference>
<name>A0ABD5PHU8_9EURY</name>
<dbReference type="RefSeq" id="WP_267623040.1">
    <property type="nucleotide sequence ID" value="NZ_JAODIW010000007.1"/>
</dbReference>
<keyword evidence="2" id="KW-1185">Reference proteome</keyword>
<accession>A0ABD5PHU8</accession>
<gene>
    <name evidence="1" type="ORF">ACFO0N_20205</name>
</gene>
<evidence type="ECO:0000313" key="2">
    <source>
        <dbReference type="Proteomes" id="UP001595921"/>
    </source>
</evidence>
<proteinExistence type="predicted"/>
<organism evidence="1 2">
    <name type="scientific">Halobium salinum</name>
    <dbReference type="NCBI Taxonomy" id="1364940"/>
    <lineage>
        <taxon>Archaea</taxon>
        <taxon>Methanobacteriati</taxon>
        <taxon>Methanobacteriota</taxon>
        <taxon>Stenosarchaea group</taxon>
        <taxon>Halobacteria</taxon>
        <taxon>Halobacteriales</taxon>
        <taxon>Haloferacaceae</taxon>
        <taxon>Halobium</taxon>
    </lineage>
</organism>
<evidence type="ECO:0000313" key="1">
    <source>
        <dbReference type="EMBL" id="MFC4360278.1"/>
    </source>
</evidence>
<protein>
    <submittedName>
        <fullName evidence="1">Uncharacterized protein</fullName>
    </submittedName>
</protein>
<sequence length="167" mass="19109">MGDILTEAQIQLEDAYEAFENVQSVHQVVYASQDTMSALLYLQLVAAHHDEKLKADVTELSQNLISNISALTNTEIGNHGELENPTAVDDVRLTIDEARSVAWELRDYRDDPDFDLEEIRNWTTADERFQAIGRAMYRHPEITKSTLEELFRLESDLEPPFGRIQTD</sequence>